<comment type="caution">
    <text evidence="3">The sequence shown here is derived from an EMBL/GenBank/DDBJ whole genome shotgun (WGS) entry which is preliminary data.</text>
</comment>
<dbReference type="AlphaFoldDB" id="A0AA37S7H1"/>
<dbReference type="InterPro" id="IPR002372">
    <property type="entry name" value="PQQ_rpt_dom"/>
</dbReference>
<gene>
    <name evidence="3" type="ORF">GCM10007876_04420</name>
</gene>
<sequence>MFQPVKLTLLAAAVASLTACGSSSDSKSSHSESTVYGDLHGLQASVSVDASENRIMVAGQTTAIIQAMDPSTVLPAGGVDPALYILPNQSPATAADSQWRPDALPDVNAAGAPLEAQGFYALHGDTRNSDEVLSAAAPETQLSWIAEKHFFSYEGGVFDRNSNVYVVPVDPVEDVYLSSIDGETGERRWSLPGKRIGQGGAPLILPANDGSDEDIIYIGSYEYMTAVTSSGKVLWDVKTGLKAPADATQISTHNYGINYHPQTNSMIAVYADGHISVHDRDTGLVKISPYSLPGAATLNTQFETDYSKLEPFVHNGLSKLMEDTQTFFDVLTMVLGGGYEVSNYFGIDPSSGRILIGATAPDEADGEEDGFSALGALYALDFNEDGNLEIQWRRDFEGGTAATPTLSYDGSVVYTADSVDKMLAIDAETGDLIWEYQTGSGQVVGSIAISREDNEIFLSTAIDIIKVKDMGNCAGNGTDCDTPVWTAKLDDAFNTSVLSEATTQAHMYQNVLKPAIEGFYQSVGTQGFEFMPMAGNMVLAGITGNGVVAQAGYGYLSPQGKVMPFQISQVILDRETGDIRYSAPGIEESVSVMATAPNGDLYMSNSPLRRILNVAMIRAVGFKTNNTSLQYFGNEALGGISQFTQKPGSKIRVAQEAGQAAIHRIDNLIAKAGTASEAARSAEVDRLYGLIGQMIESVNAAASLSEITESDAATMLTALEDAKALGLADLPTMKAKLEEWQALL</sequence>
<reference evidence="3" key="1">
    <citation type="journal article" date="2014" name="Int. J. Syst. Evol. Microbiol.">
        <title>Complete genome sequence of Corynebacterium casei LMG S-19264T (=DSM 44701T), isolated from a smear-ripened cheese.</title>
        <authorList>
            <consortium name="US DOE Joint Genome Institute (JGI-PGF)"/>
            <person name="Walter F."/>
            <person name="Albersmeier A."/>
            <person name="Kalinowski J."/>
            <person name="Ruckert C."/>
        </authorList>
    </citation>
    <scope>NUCLEOTIDE SEQUENCE</scope>
    <source>
        <strain evidence="3">NBRC 110071</strain>
    </source>
</reference>
<dbReference type="SMART" id="SM00564">
    <property type="entry name" value="PQQ"/>
    <property type="match status" value="3"/>
</dbReference>
<feature type="chain" id="PRO_5041349294" description="Pyrrolo-quinoline quinone repeat domain-containing protein" evidence="1">
    <location>
        <begin position="22"/>
        <end position="744"/>
    </location>
</feature>
<dbReference type="Proteomes" id="UP001161389">
    <property type="component" value="Unassembled WGS sequence"/>
</dbReference>
<evidence type="ECO:0000313" key="4">
    <source>
        <dbReference type="Proteomes" id="UP001161389"/>
    </source>
</evidence>
<accession>A0AA37S7H1</accession>
<dbReference type="SUPFAM" id="SSF50998">
    <property type="entry name" value="Quinoprotein alcohol dehydrogenase-like"/>
    <property type="match status" value="1"/>
</dbReference>
<proteinExistence type="predicted"/>
<dbReference type="InterPro" id="IPR011047">
    <property type="entry name" value="Quinoprotein_ADH-like_sf"/>
</dbReference>
<dbReference type="PANTHER" id="PTHR34512">
    <property type="entry name" value="CELL SURFACE PROTEIN"/>
    <property type="match status" value="1"/>
</dbReference>
<dbReference type="PANTHER" id="PTHR34512:SF30">
    <property type="entry name" value="OUTER MEMBRANE PROTEIN ASSEMBLY FACTOR BAMB"/>
    <property type="match status" value="1"/>
</dbReference>
<keyword evidence="1" id="KW-0732">Signal</keyword>
<dbReference type="PROSITE" id="PS51257">
    <property type="entry name" value="PROKAR_LIPOPROTEIN"/>
    <property type="match status" value="1"/>
</dbReference>
<organism evidence="3 4">
    <name type="scientific">Litoribrevibacter albus</name>
    <dbReference type="NCBI Taxonomy" id="1473156"/>
    <lineage>
        <taxon>Bacteria</taxon>
        <taxon>Pseudomonadati</taxon>
        <taxon>Pseudomonadota</taxon>
        <taxon>Gammaproteobacteria</taxon>
        <taxon>Oceanospirillales</taxon>
        <taxon>Oceanospirillaceae</taxon>
        <taxon>Litoribrevibacter</taxon>
    </lineage>
</organism>
<dbReference type="RefSeq" id="WP_284378261.1">
    <property type="nucleotide sequence ID" value="NZ_BSNM01000003.1"/>
</dbReference>
<evidence type="ECO:0000259" key="2">
    <source>
        <dbReference type="Pfam" id="PF13360"/>
    </source>
</evidence>
<evidence type="ECO:0000313" key="3">
    <source>
        <dbReference type="EMBL" id="GLQ29964.1"/>
    </source>
</evidence>
<feature type="signal peptide" evidence="1">
    <location>
        <begin position="1"/>
        <end position="21"/>
    </location>
</feature>
<protein>
    <recommendedName>
        <fullName evidence="2">Pyrrolo-quinoline quinone repeat domain-containing protein</fullName>
    </recommendedName>
</protein>
<dbReference type="Gene3D" id="2.130.10.10">
    <property type="entry name" value="YVTN repeat-like/Quinoprotein amine dehydrogenase"/>
    <property type="match status" value="2"/>
</dbReference>
<dbReference type="Pfam" id="PF13360">
    <property type="entry name" value="PQQ_2"/>
    <property type="match status" value="1"/>
</dbReference>
<keyword evidence="4" id="KW-1185">Reference proteome</keyword>
<reference evidence="3" key="2">
    <citation type="submission" date="2023-01" db="EMBL/GenBank/DDBJ databases">
        <title>Draft genome sequence of Litoribrevibacter albus strain NBRC 110071.</title>
        <authorList>
            <person name="Sun Q."/>
            <person name="Mori K."/>
        </authorList>
    </citation>
    <scope>NUCLEOTIDE SEQUENCE</scope>
    <source>
        <strain evidence="3">NBRC 110071</strain>
    </source>
</reference>
<name>A0AA37S7H1_9GAMM</name>
<evidence type="ECO:0000256" key="1">
    <source>
        <dbReference type="SAM" id="SignalP"/>
    </source>
</evidence>
<feature type="domain" description="Pyrrolo-quinoline quinone repeat" evidence="2">
    <location>
        <begin position="390"/>
        <end position="450"/>
    </location>
</feature>
<dbReference type="EMBL" id="BSNM01000003">
    <property type="protein sequence ID" value="GLQ29964.1"/>
    <property type="molecule type" value="Genomic_DNA"/>
</dbReference>
<dbReference type="InterPro" id="IPR018391">
    <property type="entry name" value="PQQ_b-propeller_rpt"/>
</dbReference>
<dbReference type="InterPro" id="IPR015943">
    <property type="entry name" value="WD40/YVTN_repeat-like_dom_sf"/>
</dbReference>